<keyword evidence="6 10" id="KW-0269">Exonuclease</keyword>
<evidence type="ECO:0000256" key="7">
    <source>
        <dbReference type="ARBA" id="ARBA00022840"/>
    </source>
</evidence>
<dbReference type="Pfam" id="PF04257">
    <property type="entry name" value="Exonuc_V_gamma"/>
    <property type="match status" value="1"/>
</dbReference>
<dbReference type="InterPro" id="IPR006697">
    <property type="entry name" value="RecC"/>
</dbReference>
<evidence type="ECO:0000256" key="9">
    <source>
        <dbReference type="ARBA" id="ARBA00023204"/>
    </source>
</evidence>
<sequence length="1207" mass="136646">MPLFADAAQDTALPPGFMVVHGNRLEDLRELAVEWMKRHPLAPLENEVILVQSNGISQWLKLALAEDPAQGGCGIAASLDVTLPARFLWQAYRSVLGEDAVPPSSPFDKAHLTWRLMRLLPELIANDAFAPLARFLEDDDDLRKRHQLAERLADLFDQYQVYRADWLDAWAEGSDVLIDARGQATQLADDQRWQAILWRTLREDVGTQGLESSRAAVHRRFLDAGRALTPDQRPAGLPRRVMVFGISSLPQQTLEALAAMARVSQVVLCVHNPCQHYWADIIEHKELLRAASRRQRTKPGMPSRLDDSDLHLHAQPLLAAWGKQGRDYLRLLDEFDERQAYEGLFEREALRIDLFESHIEGESDDCLLNQLQEDIRELRPLHETREIWPAVDPARDASLRFHVAHSALREVEILHDQLLAAFSEDDTLKPRDILVMVPDIDTYAAAVQAVFGRLDRDDPRYIPFTLSDQANRHRQPLLIALEKLLHLPDLRLSVSDLLDLLEVPALRQRFGIEEDHLPTLTRWIEGAGIRWGLDAEQRASLDLPGGLAQNTWVFGLRRLLLGYAVGAGSEGPWHDIEPYDDIGGLEAALAGPLVSLLDTLESQWRTLSSAADVPTWCQRLRDLLAACFTAFDDRDMLLLTQLEQALESWQESATDAELSERLPLSVVREHWLGQIDEASLSQRFLAGAVNFATLMPMRAIPFRHVCLLGMNDGDYPRTQTPLDFDLMGRDYRPGDRSRREDDRYLFLEALLSARERLTISWVGRSIVDNTEKPPSVLLGQLRDHLARGWRLAGHEQDEDAGTALLEALTTAHPLQPFSREYFRVSSDTDKESDQNELFTYAQEWREVHEEQSPESSETEHELTAFQQDSPLTLAQLGNFLSEPVRAFFNTRLKVFLEQEAVSRLDNEPFALDGLEHWQLQHELILAQRQAVEANESREAAMFDTLERLQRQGRLAMGSFAERMRDALIEPMDTLFERYVEVLEEWPHSVSEPAPVSLHLTTPNGELAVEDWLDELRENETGERCRVLLLSSSLINNRRHNWKHWMRPWVAHLAAQLAIGPMTTQLLSRAGEGRLPPLPADTARRYLETIVHAWQAGMAAPLPLARDTAFAWIDKDGTPEAMSRCLAASAEEDDLKVFEAARKTFDGDAYNAGEWGRDPYLARQWGSFQALIDSDGQAFAELAERLYAPLHGEVKTKTKGNGGKGGQS</sequence>
<dbReference type="Gene3D" id="3.40.50.300">
    <property type="entry name" value="P-loop containing nucleotide triphosphate hydrolases"/>
    <property type="match status" value="2"/>
</dbReference>
<dbReference type="HAMAP" id="MF_01486">
    <property type="entry name" value="RecC"/>
    <property type="match status" value="1"/>
</dbReference>
<dbReference type="SUPFAM" id="SSF52540">
    <property type="entry name" value="P-loop containing nucleoside triphosphate hydrolases"/>
    <property type="match status" value="2"/>
</dbReference>
<accession>A0ABQ2YMN5</accession>
<dbReference type="PIRSF" id="PIRSF000980">
    <property type="entry name" value="RecC"/>
    <property type="match status" value="1"/>
</dbReference>
<dbReference type="PANTHER" id="PTHR30591:SF1">
    <property type="entry name" value="RECBCD ENZYME SUBUNIT RECC"/>
    <property type="match status" value="1"/>
</dbReference>
<keyword evidence="2 10" id="KW-0547">Nucleotide-binding</keyword>
<evidence type="ECO:0000256" key="5">
    <source>
        <dbReference type="ARBA" id="ARBA00022806"/>
    </source>
</evidence>
<reference evidence="13" key="1">
    <citation type="journal article" date="2019" name="Int. J. Syst. Evol. Microbiol.">
        <title>The Global Catalogue of Microorganisms (GCM) 10K type strain sequencing project: providing services to taxonomists for standard genome sequencing and annotation.</title>
        <authorList>
            <consortium name="The Broad Institute Genomics Platform"/>
            <consortium name="The Broad Institute Genome Sequencing Center for Infectious Disease"/>
            <person name="Wu L."/>
            <person name="Ma J."/>
        </authorList>
    </citation>
    <scope>NUCLEOTIDE SEQUENCE [LARGE SCALE GENOMIC DNA]</scope>
    <source>
        <strain evidence="13">KCTC 22228</strain>
    </source>
</reference>
<dbReference type="RefSeq" id="WP_189467825.1">
    <property type="nucleotide sequence ID" value="NZ_BMXS01000005.1"/>
</dbReference>
<comment type="subunit">
    <text evidence="10">Heterotrimer of RecB, RecC and RecD. All subunits contribute to DNA-binding.</text>
</comment>
<organism evidence="12 13">
    <name type="scientific">Litchfieldella qijiaojingensis</name>
    <dbReference type="NCBI Taxonomy" id="980347"/>
    <lineage>
        <taxon>Bacteria</taxon>
        <taxon>Pseudomonadati</taxon>
        <taxon>Pseudomonadota</taxon>
        <taxon>Gammaproteobacteria</taxon>
        <taxon>Oceanospirillales</taxon>
        <taxon>Halomonadaceae</taxon>
        <taxon>Litchfieldella</taxon>
    </lineage>
</organism>
<evidence type="ECO:0000313" key="12">
    <source>
        <dbReference type="EMBL" id="GGX88770.1"/>
    </source>
</evidence>
<comment type="similarity">
    <text evidence="10">Belongs to the RecC family.</text>
</comment>
<comment type="function">
    <text evidence="10">A helicase/nuclease that prepares dsDNA breaks (DSB) for recombinational DNA repair. Binds to DSBs and unwinds DNA via a highly rapid and processive ATP-dependent bidirectional helicase activity. Unwinds dsDNA until it encounters a Chi (crossover hotspot instigator) sequence from the 3' direction. Cuts ssDNA a few nucleotides 3' to the Chi site. The properties and activities of the enzyme are changed at Chi. The Chi-altered holoenzyme produces a long 3'-ssDNA overhang and facilitates RecA-binding to the ssDNA for homologous DNA recombination and repair. Holoenzyme degrades any linearized DNA that is unable to undergo homologous recombination. In the holoenzyme this subunit recognizes the wild-type Chi sequence, and when added to isolated RecB increases its ATP-dependent helicase processivity.</text>
</comment>
<dbReference type="PANTHER" id="PTHR30591">
    <property type="entry name" value="RECBCD ENZYME SUBUNIT RECC"/>
    <property type="match status" value="1"/>
</dbReference>
<gene>
    <name evidence="10 12" type="primary">recC</name>
    <name evidence="12" type="ORF">GCM10007160_15330</name>
</gene>
<dbReference type="InterPro" id="IPR041500">
    <property type="entry name" value="RecC_C"/>
</dbReference>
<dbReference type="Proteomes" id="UP000653056">
    <property type="component" value="Unassembled WGS sequence"/>
</dbReference>
<evidence type="ECO:0000256" key="10">
    <source>
        <dbReference type="HAMAP-Rule" id="MF_01486"/>
    </source>
</evidence>
<dbReference type="Gene3D" id="1.10.10.990">
    <property type="match status" value="1"/>
</dbReference>
<evidence type="ECO:0000256" key="8">
    <source>
        <dbReference type="ARBA" id="ARBA00023125"/>
    </source>
</evidence>
<evidence type="ECO:0000256" key="6">
    <source>
        <dbReference type="ARBA" id="ARBA00022839"/>
    </source>
</evidence>
<keyword evidence="1 10" id="KW-0540">Nuclease</keyword>
<keyword evidence="9 10" id="KW-0234">DNA repair</keyword>
<dbReference type="InterPro" id="IPR027417">
    <property type="entry name" value="P-loop_NTPase"/>
</dbReference>
<keyword evidence="3 10" id="KW-0227">DNA damage</keyword>
<dbReference type="InterPro" id="IPR011335">
    <property type="entry name" value="Restrct_endonuc-II-like"/>
</dbReference>
<comment type="caution">
    <text evidence="12">The sequence shown here is derived from an EMBL/GenBank/DDBJ whole genome shotgun (WGS) entry which is preliminary data.</text>
</comment>
<keyword evidence="4 10" id="KW-0378">Hydrolase</keyword>
<dbReference type="Gene3D" id="1.10.10.160">
    <property type="match status" value="1"/>
</dbReference>
<evidence type="ECO:0000259" key="11">
    <source>
        <dbReference type="Pfam" id="PF17946"/>
    </source>
</evidence>
<dbReference type="EMBL" id="BMXS01000005">
    <property type="protein sequence ID" value="GGX88770.1"/>
    <property type="molecule type" value="Genomic_DNA"/>
</dbReference>
<keyword evidence="5 10" id="KW-0347">Helicase</keyword>
<keyword evidence="8 10" id="KW-0238">DNA-binding</keyword>
<dbReference type="NCBIfam" id="TIGR01450">
    <property type="entry name" value="recC"/>
    <property type="match status" value="1"/>
</dbReference>
<dbReference type="InterPro" id="IPR013986">
    <property type="entry name" value="DExx_box_DNA_helicase_dom_sf"/>
</dbReference>
<keyword evidence="7 10" id="KW-0067">ATP-binding</keyword>
<feature type="domain" description="RecC C-terminal" evidence="11">
    <location>
        <begin position="869"/>
        <end position="1114"/>
    </location>
</feature>
<keyword evidence="13" id="KW-1185">Reference proteome</keyword>
<dbReference type="Gene3D" id="3.40.50.10930">
    <property type="match status" value="1"/>
</dbReference>
<dbReference type="SUPFAM" id="SSF52980">
    <property type="entry name" value="Restriction endonuclease-like"/>
    <property type="match status" value="1"/>
</dbReference>
<name>A0ABQ2YMN5_9GAMM</name>
<evidence type="ECO:0000256" key="1">
    <source>
        <dbReference type="ARBA" id="ARBA00022722"/>
    </source>
</evidence>
<comment type="miscellaneous">
    <text evidence="10">In the RecBCD complex, RecB has a slow 3'-5' helicase, an exonuclease activity and loads RecA onto ssDNA, RecD has a fast 5'-3' helicase activity, while RecC stimulates the ATPase and processivity of the RecB helicase and contributes to recognition of the Chi site.</text>
</comment>
<proteinExistence type="inferred from homology"/>
<dbReference type="Pfam" id="PF17946">
    <property type="entry name" value="RecC_C"/>
    <property type="match status" value="1"/>
</dbReference>
<evidence type="ECO:0000256" key="4">
    <source>
        <dbReference type="ARBA" id="ARBA00022801"/>
    </source>
</evidence>
<protein>
    <recommendedName>
        <fullName evidence="10">RecBCD enzyme subunit RecC</fullName>
    </recommendedName>
    <alternativeName>
        <fullName evidence="10">Exonuclease V subunit RecC</fullName>
        <shortName evidence="10">ExoV subunit RecC</shortName>
    </alternativeName>
    <alternativeName>
        <fullName evidence="10">Helicase/nuclease RecBCD subunit RecC</fullName>
    </alternativeName>
</protein>
<evidence type="ECO:0000313" key="13">
    <source>
        <dbReference type="Proteomes" id="UP000653056"/>
    </source>
</evidence>
<evidence type="ECO:0000256" key="3">
    <source>
        <dbReference type="ARBA" id="ARBA00022763"/>
    </source>
</evidence>
<evidence type="ECO:0000256" key="2">
    <source>
        <dbReference type="ARBA" id="ARBA00022741"/>
    </source>
</evidence>